<comment type="caution">
    <text evidence="2">The sequence shown here is derived from an EMBL/GenBank/DDBJ whole genome shotgun (WGS) entry which is preliminary data.</text>
</comment>
<dbReference type="RefSeq" id="WP_132002447.1">
    <property type="nucleotide sequence ID" value="NZ_JBHUNN010000002.1"/>
</dbReference>
<keyword evidence="1" id="KW-0472">Membrane</keyword>
<reference evidence="2 3" key="1">
    <citation type="submission" date="2019-03" db="EMBL/GenBank/DDBJ databases">
        <title>Genomic Encyclopedia of Type Strains, Phase IV (KMG-IV): sequencing the most valuable type-strain genomes for metagenomic binning, comparative biology and taxonomic classification.</title>
        <authorList>
            <person name="Goeker M."/>
        </authorList>
    </citation>
    <scope>NUCLEOTIDE SEQUENCE [LARGE SCALE GENOMIC DNA]</scope>
    <source>
        <strain evidence="2 3">DSM 22958</strain>
    </source>
</reference>
<keyword evidence="1" id="KW-1133">Transmembrane helix</keyword>
<feature type="transmembrane region" description="Helical" evidence="1">
    <location>
        <begin position="41"/>
        <end position="61"/>
    </location>
</feature>
<dbReference type="Proteomes" id="UP000294881">
    <property type="component" value="Unassembled WGS sequence"/>
</dbReference>
<evidence type="ECO:0000313" key="2">
    <source>
        <dbReference type="EMBL" id="TCO16263.1"/>
    </source>
</evidence>
<dbReference type="EMBL" id="SLWL01000001">
    <property type="protein sequence ID" value="TCO16263.1"/>
    <property type="molecule type" value="Genomic_DNA"/>
</dbReference>
<accession>A0A4R2H0Y8</accession>
<keyword evidence="1" id="KW-0812">Transmembrane</keyword>
<organism evidence="2 3">
    <name type="scientific">Camelimonas lactis</name>
    <dbReference type="NCBI Taxonomy" id="659006"/>
    <lineage>
        <taxon>Bacteria</taxon>
        <taxon>Pseudomonadati</taxon>
        <taxon>Pseudomonadota</taxon>
        <taxon>Alphaproteobacteria</taxon>
        <taxon>Hyphomicrobiales</taxon>
        <taxon>Chelatococcaceae</taxon>
        <taxon>Camelimonas</taxon>
    </lineage>
</organism>
<evidence type="ECO:0000313" key="3">
    <source>
        <dbReference type="Proteomes" id="UP000294881"/>
    </source>
</evidence>
<gene>
    <name evidence="2" type="ORF">EV666_101518</name>
</gene>
<dbReference type="AlphaFoldDB" id="A0A4R2H0Y8"/>
<sequence>MKTVALMLVLKLLSLSGGLVLLTAFIGLFAFREILGPRLPLLFIAGVVALAVGEGGSRWLARQLETRD</sequence>
<keyword evidence="3" id="KW-1185">Reference proteome</keyword>
<proteinExistence type="predicted"/>
<feature type="transmembrane region" description="Helical" evidence="1">
    <location>
        <begin position="12"/>
        <end position="35"/>
    </location>
</feature>
<evidence type="ECO:0000256" key="1">
    <source>
        <dbReference type="SAM" id="Phobius"/>
    </source>
</evidence>
<name>A0A4R2H0Y8_9HYPH</name>
<protein>
    <submittedName>
        <fullName evidence="2">Uncharacterized protein</fullName>
    </submittedName>
</protein>